<name>A0ABM8R4L3_9BACT</name>
<sequence>MENLMTVTGLMTRTRDEVPAFAWTTHGHPQCPVALNKYLVDKSPKCAGLPAPGVPEIGHRISTLWIEPNSVQRGGVCPQHG</sequence>
<proteinExistence type="predicted"/>
<gene>
    <name evidence="1" type="ORF">NSPZN2_100430</name>
</gene>
<evidence type="ECO:0000313" key="1">
    <source>
        <dbReference type="EMBL" id="CAE6732542.1"/>
    </source>
</evidence>
<reference evidence="1 2" key="1">
    <citation type="submission" date="2021-02" db="EMBL/GenBank/DDBJ databases">
        <authorList>
            <person name="Han P."/>
        </authorList>
    </citation>
    <scope>NUCLEOTIDE SEQUENCE [LARGE SCALE GENOMIC DNA]</scope>
    <source>
        <strain evidence="1">Candidatus Nitrospira sp. ZN2</strain>
    </source>
</reference>
<dbReference type="EMBL" id="CAJNBJ010000002">
    <property type="protein sequence ID" value="CAE6732542.1"/>
    <property type="molecule type" value="Genomic_DNA"/>
</dbReference>
<organism evidence="1 2">
    <name type="scientific">Nitrospira defluvii</name>
    <dbReference type="NCBI Taxonomy" id="330214"/>
    <lineage>
        <taxon>Bacteria</taxon>
        <taxon>Pseudomonadati</taxon>
        <taxon>Nitrospirota</taxon>
        <taxon>Nitrospiria</taxon>
        <taxon>Nitrospirales</taxon>
        <taxon>Nitrospiraceae</taxon>
        <taxon>Nitrospira</taxon>
    </lineage>
</organism>
<evidence type="ECO:0000313" key="2">
    <source>
        <dbReference type="Proteomes" id="UP000675880"/>
    </source>
</evidence>
<accession>A0ABM8R4L3</accession>
<dbReference type="Proteomes" id="UP000675880">
    <property type="component" value="Unassembled WGS sequence"/>
</dbReference>
<protein>
    <submittedName>
        <fullName evidence="1">Uncharacterized protein</fullName>
    </submittedName>
</protein>
<comment type="caution">
    <text evidence="1">The sequence shown here is derived from an EMBL/GenBank/DDBJ whole genome shotgun (WGS) entry which is preliminary data.</text>
</comment>
<keyword evidence="2" id="KW-1185">Reference proteome</keyword>